<dbReference type="InterPro" id="IPR018060">
    <property type="entry name" value="HTH_AraC"/>
</dbReference>
<sequence>MGFTYFLPEPCLQQYVENIIVVNLNLNEDFVKEITIVPDYRPCLCFILEDKISAFEQGCLIERENVIFAGFHLFSTVMNLGNKHRAVCVQFKPIGWNSLMNNIPQNELINNCYDAKFFLGNTVSILTEQLSESPTAGIQNQIIQSFLKERLNKMTALSPFDRAISSFIQSGGKLTIEKTASLACLSLRQFERICNYKIGVSPRMFGKLIRFSNSYKLKEQNPNMCWNKIAFHSGYFDHMHLIRDFKQFSGTTPTITEEELHFRSFPYDRSFN</sequence>
<dbReference type="GO" id="GO:0043565">
    <property type="term" value="F:sequence-specific DNA binding"/>
    <property type="evidence" value="ECO:0007669"/>
    <property type="project" value="InterPro"/>
</dbReference>
<dbReference type="RefSeq" id="WP_131555529.1">
    <property type="nucleotide sequence ID" value="NZ_SJSK01000008.1"/>
</dbReference>
<dbReference type="Proteomes" id="UP000292884">
    <property type="component" value="Unassembled WGS sequence"/>
</dbReference>
<dbReference type="PROSITE" id="PS01124">
    <property type="entry name" value="HTH_ARAC_FAMILY_2"/>
    <property type="match status" value="1"/>
</dbReference>
<comment type="caution">
    <text evidence="2">The sequence shown here is derived from an EMBL/GenBank/DDBJ whole genome shotgun (WGS) entry which is preliminary data.</text>
</comment>
<reference evidence="2 3" key="1">
    <citation type="submission" date="2019-02" db="EMBL/GenBank/DDBJ databases">
        <title>Pedobacter sp. RP-1-13 sp. nov., isolated from Arctic soil.</title>
        <authorList>
            <person name="Dahal R.H."/>
        </authorList>
    </citation>
    <scope>NUCLEOTIDE SEQUENCE [LARGE SCALE GENOMIC DNA]</scope>
    <source>
        <strain evidence="2 3">RP-1-13</strain>
    </source>
</reference>
<name>A0A4R0MJZ0_9SPHI</name>
<proteinExistence type="predicted"/>
<dbReference type="EMBL" id="SJSK01000008">
    <property type="protein sequence ID" value="TCC86911.1"/>
    <property type="molecule type" value="Genomic_DNA"/>
</dbReference>
<protein>
    <submittedName>
        <fullName evidence="2">AraC family transcriptional regulator</fullName>
    </submittedName>
</protein>
<dbReference type="OrthoDB" id="323290at2"/>
<gene>
    <name evidence="2" type="ORF">EZ428_22155</name>
</gene>
<feature type="domain" description="HTH araC/xylS-type" evidence="1">
    <location>
        <begin position="158"/>
        <end position="259"/>
    </location>
</feature>
<accession>A0A4R0MJZ0</accession>
<evidence type="ECO:0000259" key="1">
    <source>
        <dbReference type="PROSITE" id="PS01124"/>
    </source>
</evidence>
<keyword evidence="3" id="KW-1185">Reference proteome</keyword>
<evidence type="ECO:0000313" key="2">
    <source>
        <dbReference type="EMBL" id="TCC86911.1"/>
    </source>
</evidence>
<dbReference type="AlphaFoldDB" id="A0A4R0MJZ0"/>
<dbReference type="InterPro" id="IPR046532">
    <property type="entry name" value="DUF6597"/>
</dbReference>
<dbReference type="Pfam" id="PF20240">
    <property type="entry name" value="DUF6597"/>
    <property type="match status" value="1"/>
</dbReference>
<dbReference type="Gene3D" id="1.10.10.60">
    <property type="entry name" value="Homeodomain-like"/>
    <property type="match status" value="1"/>
</dbReference>
<evidence type="ECO:0000313" key="3">
    <source>
        <dbReference type="Proteomes" id="UP000292884"/>
    </source>
</evidence>
<dbReference type="GO" id="GO:0003700">
    <property type="term" value="F:DNA-binding transcription factor activity"/>
    <property type="evidence" value="ECO:0007669"/>
    <property type="project" value="InterPro"/>
</dbReference>
<organism evidence="2 3">
    <name type="scientific">Pedobacter frigiditerrae</name>
    <dbReference type="NCBI Taxonomy" id="2530452"/>
    <lineage>
        <taxon>Bacteria</taxon>
        <taxon>Pseudomonadati</taxon>
        <taxon>Bacteroidota</taxon>
        <taxon>Sphingobacteriia</taxon>
        <taxon>Sphingobacteriales</taxon>
        <taxon>Sphingobacteriaceae</taxon>
        <taxon>Pedobacter</taxon>
    </lineage>
</organism>
<dbReference type="Pfam" id="PF12833">
    <property type="entry name" value="HTH_18"/>
    <property type="match status" value="1"/>
</dbReference>
<dbReference type="SMART" id="SM00342">
    <property type="entry name" value="HTH_ARAC"/>
    <property type="match status" value="1"/>
</dbReference>